<keyword evidence="10" id="KW-1185">Reference proteome</keyword>
<comment type="subcellular location">
    <subcellularLocation>
        <location evidence="1">Cell membrane</location>
        <topology evidence="1">Multi-pass membrane protein</topology>
    </subcellularLocation>
</comment>
<dbReference type="PANTHER" id="PTHR43045:SF1">
    <property type="entry name" value="SHIKIMATE TRANSPORTER"/>
    <property type="match status" value="1"/>
</dbReference>
<dbReference type="PROSITE" id="PS50850">
    <property type="entry name" value="MFS"/>
    <property type="match status" value="1"/>
</dbReference>
<feature type="transmembrane region" description="Helical" evidence="7">
    <location>
        <begin position="273"/>
        <end position="297"/>
    </location>
</feature>
<evidence type="ECO:0000256" key="7">
    <source>
        <dbReference type="SAM" id="Phobius"/>
    </source>
</evidence>
<evidence type="ECO:0000256" key="5">
    <source>
        <dbReference type="ARBA" id="ARBA00022989"/>
    </source>
</evidence>
<dbReference type="AlphaFoldDB" id="A8MD28"/>
<keyword evidence="3" id="KW-1003">Cell membrane</keyword>
<feature type="domain" description="Major facilitator superfamily (MFS) profile" evidence="8">
    <location>
        <begin position="46"/>
        <end position="448"/>
    </location>
</feature>
<keyword evidence="6 7" id="KW-0472">Membrane</keyword>
<accession>A8MD28</accession>
<feature type="transmembrane region" description="Helical" evidence="7">
    <location>
        <begin position="142"/>
        <end position="162"/>
    </location>
</feature>
<dbReference type="InterPro" id="IPR011701">
    <property type="entry name" value="MFS"/>
</dbReference>
<feature type="transmembrane region" description="Helical" evidence="7">
    <location>
        <begin position="426"/>
        <end position="447"/>
    </location>
</feature>
<feature type="transmembrane region" description="Helical" evidence="7">
    <location>
        <begin position="183"/>
        <end position="206"/>
    </location>
</feature>
<dbReference type="GO" id="GO:0022857">
    <property type="term" value="F:transmembrane transporter activity"/>
    <property type="evidence" value="ECO:0007669"/>
    <property type="project" value="InterPro"/>
</dbReference>
<proteinExistence type="predicted"/>
<keyword evidence="4 7" id="KW-0812">Transmembrane</keyword>
<feature type="transmembrane region" description="Helical" evidence="7">
    <location>
        <begin position="54"/>
        <end position="76"/>
    </location>
</feature>
<evidence type="ECO:0000256" key="3">
    <source>
        <dbReference type="ARBA" id="ARBA00022475"/>
    </source>
</evidence>
<dbReference type="InterPro" id="IPR005829">
    <property type="entry name" value="Sugar_transporter_CS"/>
</dbReference>
<dbReference type="PROSITE" id="PS00217">
    <property type="entry name" value="SUGAR_TRANSPORT_2"/>
    <property type="match status" value="1"/>
</dbReference>
<evidence type="ECO:0000256" key="2">
    <source>
        <dbReference type="ARBA" id="ARBA00022448"/>
    </source>
</evidence>
<feature type="transmembrane region" description="Helical" evidence="7">
    <location>
        <begin position="398"/>
        <end position="420"/>
    </location>
</feature>
<feature type="transmembrane region" description="Helical" evidence="7">
    <location>
        <begin position="339"/>
        <end position="357"/>
    </location>
</feature>
<dbReference type="Proteomes" id="UP000001137">
    <property type="component" value="Chromosome"/>
</dbReference>
<gene>
    <name evidence="9" type="ordered locus">Cmaq_0849</name>
</gene>
<evidence type="ECO:0000256" key="1">
    <source>
        <dbReference type="ARBA" id="ARBA00004651"/>
    </source>
</evidence>
<name>A8MD28_CALMQ</name>
<feature type="transmembrane region" description="Helical" evidence="7">
    <location>
        <begin position="363"/>
        <end position="386"/>
    </location>
</feature>
<evidence type="ECO:0000313" key="9">
    <source>
        <dbReference type="EMBL" id="ABW01684.1"/>
    </source>
</evidence>
<feature type="transmembrane region" description="Helical" evidence="7">
    <location>
        <begin position="117"/>
        <end position="136"/>
    </location>
</feature>
<dbReference type="GO" id="GO:0005886">
    <property type="term" value="C:plasma membrane"/>
    <property type="evidence" value="ECO:0007669"/>
    <property type="project" value="UniProtKB-SubCell"/>
</dbReference>
<dbReference type="KEGG" id="cma:Cmaq_0849"/>
<feature type="transmembrane region" description="Helical" evidence="7">
    <location>
        <begin position="218"/>
        <end position="241"/>
    </location>
</feature>
<dbReference type="InterPro" id="IPR036259">
    <property type="entry name" value="MFS_trans_sf"/>
</dbReference>
<reference evidence="9 10" key="1">
    <citation type="submission" date="2007-10" db="EMBL/GenBank/DDBJ databases">
        <title>Complete sequence of Caldivirga maquilingensis IC-167.</title>
        <authorList>
            <consortium name="US DOE Joint Genome Institute"/>
            <person name="Copeland A."/>
            <person name="Lucas S."/>
            <person name="Lapidus A."/>
            <person name="Barry K."/>
            <person name="Glavina del Rio T."/>
            <person name="Dalin E."/>
            <person name="Tice H."/>
            <person name="Pitluck S."/>
            <person name="Saunders E."/>
            <person name="Brettin T."/>
            <person name="Bruce D."/>
            <person name="Detter J.C."/>
            <person name="Han C."/>
            <person name="Schmutz J."/>
            <person name="Larimer F."/>
            <person name="Land M."/>
            <person name="Hauser L."/>
            <person name="Kyrpides N."/>
            <person name="Ivanova N."/>
            <person name="Biddle J.F."/>
            <person name="Zhang Z."/>
            <person name="Fitz-Gibbon S.T."/>
            <person name="Lowe T.M."/>
            <person name="Saltikov C."/>
            <person name="House C.H."/>
            <person name="Richardson P."/>
        </authorList>
    </citation>
    <scope>NUCLEOTIDE SEQUENCE [LARGE SCALE GENOMIC DNA]</scope>
    <source>
        <strain evidence="10">ATCC 700844 / DSM 13496 / JCM 10307 / IC-167</strain>
    </source>
</reference>
<sequence length="464" mass="49891">MLLNSRKLINYLKLSLSVILGKTLIFTHLLFYMSSELKVSEINVRALLGGTIGWMVDVFDLTLILFIASIIGGAFFPKTNPTAQLLYVFASYSLTLLARPLGGIVFGHVADRVGRRITMLITLIGLGVFSALTGALPTYAQVGLIATALFVTLRLIVGIFVGGEVSGSHLIAVESSSPRFRGLVSGVIESGYYWGYALAALTFALLRDYFGTSNFVAFGWRYAFLVGLVVALIGVILRLTVDDPEIYKRAKATGNIAKIPIAELFKASTRDALVALLLLAGIFWVAYATLGFLPTYLTSFMKLPLNEAFWGLAYASLIGGVLTIAGGVLSNYTGRRRAFLVLIVVGIVLAYPLTIALKLGYTSLIISAGVLTSVIGTGGVMLAYLAELFPTRFRGSAVGFLWNMASIGATGALLTSQYWLKTFGVVNGYVVLLIIGYVIGLIGVAITRDNTGIELDKVKESLRE</sequence>
<dbReference type="InterPro" id="IPR020846">
    <property type="entry name" value="MFS_dom"/>
</dbReference>
<evidence type="ECO:0000313" key="10">
    <source>
        <dbReference type="Proteomes" id="UP000001137"/>
    </source>
</evidence>
<dbReference type="EMBL" id="CP000852">
    <property type="protein sequence ID" value="ABW01684.1"/>
    <property type="molecule type" value="Genomic_DNA"/>
</dbReference>
<dbReference type="SUPFAM" id="SSF103473">
    <property type="entry name" value="MFS general substrate transporter"/>
    <property type="match status" value="1"/>
</dbReference>
<keyword evidence="2" id="KW-0813">Transport</keyword>
<dbReference type="Gene3D" id="1.20.1250.20">
    <property type="entry name" value="MFS general substrate transporter like domains"/>
    <property type="match status" value="2"/>
</dbReference>
<dbReference type="Pfam" id="PF07690">
    <property type="entry name" value="MFS_1"/>
    <property type="match status" value="1"/>
</dbReference>
<dbReference type="eggNOG" id="arCOG02691">
    <property type="taxonomic scope" value="Archaea"/>
</dbReference>
<keyword evidence="5 7" id="KW-1133">Transmembrane helix</keyword>
<dbReference type="HOGENOM" id="CLU_001265_39_5_2"/>
<feature type="transmembrane region" description="Helical" evidence="7">
    <location>
        <begin position="309"/>
        <end position="332"/>
    </location>
</feature>
<evidence type="ECO:0000256" key="6">
    <source>
        <dbReference type="ARBA" id="ARBA00023136"/>
    </source>
</evidence>
<protein>
    <submittedName>
        <fullName evidence="9">Major facilitator superfamily MFS_1</fullName>
    </submittedName>
</protein>
<organism evidence="9 10">
    <name type="scientific">Caldivirga maquilingensis (strain ATCC 700844 / DSM 13496 / JCM 10307 / IC-167)</name>
    <dbReference type="NCBI Taxonomy" id="397948"/>
    <lineage>
        <taxon>Archaea</taxon>
        <taxon>Thermoproteota</taxon>
        <taxon>Thermoprotei</taxon>
        <taxon>Thermoproteales</taxon>
        <taxon>Thermoproteaceae</taxon>
        <taxon>Caldivirga</taxon>
    </lineage>
</organism>
<dbReference type="PANTHER" id="PTHR43045">
    <property type="entry name" value="SHIKIMATE TRANSPORTER"/>
    <property type="match status" value="1"/>
</dbReference>
<feature type="transmembrane region" description="Helical" evidence="7">
    <location>
        <begin position="12"/>
        <end position="33"/>
    </location>
</feature>
<evidence type="ECO:0000256" key="4">
    <source>
        <dbReference type="ARBA" id="ARBA00022692"/>
    </source>
</evidence>
<evidence type="ECO:0000259" key="8">
    <source>
        <dbReference type="PROSITE" id="PS50850"/>
    </source>
</evidence>
<feature type="transmembrane region" description="Helical" evidence="7">
    <location>
        <begin position="88"/>
        <end position="110"/>
    </location>
</feature>